<dbReference type="Proteomes" id="UP000606786">
    <property type="component" value="Unassembled WGS sequence"/>
</dbReference>
<organism evidence="1 2">
    <name type="scientific">Ceratitis capitata</name>
    <name type="common">Mediterranean fruit fly</name>
    <name type="synonym">Tephritis capitata</name>
    <dbReference type="NCBI Taxonomy" id="7213"/>
    <lineage>
        <taxon>Eukaryota</taxon>
        <taxon>Metazoa</taxon>
        <taxon>Ecdysozoa</taxon>
        <taxon>Arthropoda</taxon>
        <taxon>Hexapoda</taxon>
        <taxon>Insecta</taxon>
        <taxon>Pterygota</taxon>
        <taxon>Neoptera</taxon>
        <taxon>Endopterygota</taxon>
        <taxon>Diptera</taxon>
        <taxon>Brachycera</taxon>
        <taxon>Muscomorpha</taxon>
        <taxon>Tephritoidea</taxon>
        <taxon>Tephritidae</taxon>
        <taxon>Ceratitis</taxon>
        <taxon>Ceratitis</taxon>
    </lineage>
</organism>
<dbReference type="AlphaFoldDB" id="A0A811UW87"/>
<evidence type="ECO:0000313" key="1">
    <source>
        <dbReference type="EMBL" id="CAD7002588.1"/>
    </source>
</evidence>
<reference evidence="1" key="1">
    <citation type="submission" date="2020-11" db="EMBL/GenBank/DDBJ databases">
        <authorList>
            <person name="Whitehead M."/>
        </authorList>
    </citation>
    <scope>NUCLEOTIDE SEQUENCE</scope>
    <source>
        <strain evidence="1">EGII</strain>
    </source>
</reference>
<dbReference type="EMBL" id="CAJHJT010000034">
    <property type="protein sequence ID" value="CAD7002588.1"/>
    <property type="molecule type" value="Genomic_DNA"/>
</dbReference>
<sequence>MRIYIHTYIHPQEQQNLFIPNSLHPPLSHCTFPASISVGSIAKGNYNDNNNKLFAQQKFNGRTIRCTAATQLHTMHMYIDNINRRNNNNSLRNSVCCFCNNRTARHTSISKQWP</sequence>
<proteinExistence type="predicted"/>
<protein>
    <submittedName>
        <fullName evidence="1">(Mediterranean fruit fly) hypothetical protein</fullName>
    </submittedName>
</protein>
<gene>
    <name evidence="1" type="ORF">CCAP1982_LOCUS11074</name>
</gene>
<accession>A0A811UW87</accession>
<keyword evidence="2" id="KW-1185">Reference proteome</keyword>
<name>A0A811UW87_CERCA</name>
<comment type="caution">
    <text evidence="1">The sequence shown here is derived from an EMBL/GenBank/DDBJ whole genome shotgun (WGS) entry which is preliminary data.</text>
</comment>
<evidence type="ECO:0000313" key="2">
    <source>
        <dbReference type="Proteomes" id="UP000606786"/>
    </source>
</evidence>